<proteinExistence type="predicted"/>
<accession>A0AAD7VXU0</accession>
<organism evidence="1 2">
    <name type="scientific">Aldrovandia affinis</name>
    <dbReference type="NCBI Taxonomy" id="143900"/>
    <lineage>
        <taxon>Eukaryota</taxon>
        <taxon>Metazoa</taxon>
        <taxon>Chordata</taxon>
        <taxon>Craniata</taxon>
        <taxon>Vertebrata</taxon>
        <taxon>Euteleostomi</taxon>
        <taxon>Actinopterygii</taxon>
        <taxon>Neopterygii</taxon>
        <taxon>Teleostei</taxon>
        <taxon>Notacanthiformes</taxon>
        <taxon>Halosauridae</taxon>
        <taxon>Aldrovandia</taxon>
    </lineage>
</organism>
<sequence>MGPCIVLKHEAMAADEWHGNGPQDLVTLSLCIQIAIDKMRLCSLSMGYACPYQDPTTTMGHSVHNVDISKLLFHATPYTLSAICPLQSKPGFIREEDPSPACQWPSKVSGGPLTSVTTLNCSQVKTLVRTLSAQMSFPEMVSDCRNSSVVHNNHQLSMWLVSDDSAGEEAFITLATALVDIPAVGMLGLCMPTAQKN</sequence>
<gene>
    <name evidence="1" type="ORF">AAFF_G00056390</name>
</gene>
<dbReference type="EMBL" id="JAINUG010001321">
    <property type="protein sequence ID" value="KAJ8357913.1"/>
    <property type="molecule type" value="Genomic_DNA"/>
</dbReference>
<name>A0AAD7VXU0_9TELE</name>
<evidence type="ECO:0000313" key="2">
    <source>
        <dbReference type="Proteomes" id="UP001221898"/>
    </source>
</evidence>
<comment type="caution">
    <text evidence="1">The sequence shown here is derived from an EMBL/GenBank/DDBJ whole genome shotgun (WGS) entry which is preliminary data.</text>
</comment>
<protein>
    <submittedName>
        <fullName evidence="1">Uncharacterized protein</fullName>
    </submittedName>
</protein>
<reference evidence="1" key="1">
    <citation type="journal article" date="2023" name="Science">
        <title>Genome structures resolve the early diversification of teleost fishes.</title>
        <authorList>
            <person name="Parey E."/>
            <person name="Louis A."/>
            <person name="Montfort J."/>
            <person name="Bouchez O."/>
            <person name="Roques C."/>
            <person name="Iampietro C."/>
            <person name="Lluch J."/>
            <person name="Castinel A."/>
            <person name="Donnadieu C."/>
            <person name="Desvignes T."/>
            <person name="Floi Bucao C."/>
            <person name="Jouanno E."/>
            <person name="Wen M."/>
            <person name="Mejri S."/>
            <person name="Dirks R."/>
            <person name="Jansen H."/>
            <person name="Henkel C."/>
            <person name="Chen W.J."/>
            <person name="Zahm M."/>
            <person name="Cabau C."/>
            <person name="Klopp C."/>
            <person name="Thompson A.W."/>
            <person name="Robinson-Rechavi M."/>
            <person name="Braasch I."/>
            <person name="Lecointre G."/>
            <person name="Bobe J."/>
            <person name="Postlethwait J.H."/>
            <person name="Berthelot C."/>
            <person name="Roest Crollius H."/>
            <person name="Guiguen Y."/>
        </authorList>
    </citation>
    <scope>NUCLEOTIDE SEQUENCE</scope>
    <source>
        <strain evidence="1">NC1722</strain>
    </source>
</reference>
<keyword evidence="2" id="KW-1185">Reference proteome</keyword>
<dbReference type="AlphaFoldDB" id="A0AAD7VXU0"/>
<dbReference type="Proteomes" id="UP001221898">
    <property type="component" value="Unassembled WGS sequence"/>
</dbReference>
<evidence type="ECO:0000313" key="1">
    <source>
        <dbReference type="EMBL" id="KAJ8357913.1"/>
    </source>
</evidence>